<evidence type="ECO:0000256" key="5">
    <source>
        <dbReference type="ARBA" id="ARBA00022705"/>
    </source>
</evidence>
<dbReference type="PANTHER" id="PTHR30313:SF2">
    <property type="entry name" value="DNA PRIMASE"/>
    <property type="match status" value="1"/>
</dbReference>
<dbReference type="GO" id="GO:0006269">
    <property type="term" value="P:DNA replication, synthesis of primer"/>
    <property type="evidence" value="ECO:0007669"/>
    <property type="project" value="UniProtKB-UniRule"/>
</dbReference>
<dbReference type="GO" id="GO:0003899">
    <property type="term" value="F:DNA-directed RNA polymerase activity"/>
    <property type="evidence" value="ECO:0007669"/>
    <property type="project" value="UniProtKB-UniRule"/>
</dbReference>
<keyword evidence="3 12" id="KW-0808">Transferase</keyword>
<name>A0A9D9H4U9_9FIRM</name>
<dbReference type="InterPro" id="IPR036977">
    <property type="entry name" value="DNA_primase_Znf_CHC2"/>
</dbReference>
<evidence type="ECO:0000256" key="8">
    <source>
        <dbReference type="ARBA" id="ARBA00022833"/>
    </source>
</evidence>
<protein>
    <recommendedName>
        <fullName evidence="12 13">DNA primase</fullName>
        <ecNumber evidence="12">2.7.7.101</ecNumber>
    </recommendedName>
</protein>
<dbReference type="GO" id="GO:0003677">
    <property type="term" value="F:DNA binding"/>
    <property type="evidence" value="ECO:0007669"/>
    <property type="project" value="UniProtKB-KW"/>
</dbReference>
<dbReference type="InterPro" id="IPR002694">
    <property type="entry name" value="Znf_CHC2"/>
</dbReference>
<dbReference type="Gene3D" id="3.90.580.10">
    <property type="entry name" value="Zinc finger, CHC2-type domain"/>
    <property type="match status" value="1"/>
</dbReference>
<dbReference type="InterPro" id="IPR050219">
    <property type="entry name" value="DnaG_primase"/>
</dbReference>
<comment type="catalytic activity">
    <reaction evidence="12">
        <text>ssDNA + n NTP = ssDNA/pppN(pN)n-1 hybrid + (n-1) diphosphate.</text>
        <dbReference type="EC" id="2.7.7.101"/>
    </reaction>
</comment>
<feature type="domain" description="Toprim" evidence="15">
    <location>
        <begin position="256"/>
        <end position="337"/>
    </location>
</feature>
<accession>A0A9D9H4U9</accession>
<organism evidence="16 17">
    <name type="scientific">Candidatus Fimicola merdigallinarum</name>
    <dbReference type="NCBI Taxonomy" id="2840819"/>
    <lineage>
        <taxon>Bacteria</taxon>
        <taxon>Bacillati</taxon>
        <taxon>Bacillota</taxon>
        <taxon>Clostridia</taxon>
        <taxon>Lachnospirales</taxon>
        <taxon>Lachnospiraceae</taxon>
        <taxon>Lachnospiraceae incertae sedis</taxon>
        <taxon>Candidatus Fimicola</taxon>
    </lineage>
</organism>
<keyword evidence="5 12" id="KW-0235">DNA replication</keyword>
<sequence>MRYSQELIEEIRTQNDIVEVIGEFMPLTRKGNSYFGLCPFHNENTPSFSVSADKQFYYCFGCGSAGNVYSFVMQTENCDFLEAVKILADRVGITLPKPEQSSEEREEERRRNILFDMHRTAGRFYYEKLHESQGSNALKYLNERGVLPNIQKKFGIGYAPDGRDFLYRHLLEKGYNIDDMLRSGLVIKNKNSDGYHDRFFNRLMFPIIDVTGRIIGFGGRVMGSGEPKYLNSPETMIFNKSRNLYGLNFAKNTRRRELILVEGYMDTISIYQAGFHNVCASLGTAFNESHARVLKKYADDIIILYDSDQAGINATLRAIPVLVSNGFNVKVLQVPDGKDPDEFLKYNGALEFSKLLMTAISHIAFRINCKKREYDISVPEDRVKFTIEASKILASLSSDIERDVYIKEVSYETGISVDAIKNEIEKILNIDKLNFEKEANRKRRYISNNSSGEKSSGKALEKGVIKAQKELLSAMASNINVYNAVKEYVKPSDFLTDVYRSVASIIYETNEKNGQVFPAEVVNHFQSVEEQKAVTEIFAVAFKYNDNSDLEKALNENIKNIKKVSLDEKSANATDIEDVMKIVQEKRNLDKLYITITNG</sequence>
<keyword evidence="1 12" id="KW-0240">DNA-directed RNA polymerase</keyword>
<evidence type="ECO:0000256" key="14">
    <source>
        <dbReference type="PIRSR" id="PIRSR002811-1"/>
    </source>
</evidence>
<dbReference type="GO" id="GO:0000428">
    <property type="term" value="C:DNA-directed RNA polymerase complex"/>
    <property type="evidence" value="ECO:0007669"/>
    <property type="project" value="UniProtKB-KW"/>
</dbReference>
<reference evidence="16" key="2">
    <citation type="journal article" date="2021" name="PeerJ">
        <title>Extensive microbial diversity within the chicken gut microbiome revealed by metagenomics and culture.</title>
        <authorList>
            <person name="Gilroy R."/>
            <person name="Ravi A."/>
            <person name="Getino M."/>
            <person name="Pursley I."/>
            <person name="Horton D.L."/>
            <person name="Alikhan N.F."/>
            <person name="Baker D."/>
            <person name="Gharbi K."/>
            <person name="Hall N."/>
            <person name="Watson M."/>
            <person name="Adriaenssens E.M."/>
            <person name="Foster-Nyarko E."/>
            <person name="Jarju S."/>
            <person name="Secka A."/>
            <person name="Antonio M."/>
            <person name="Oren A."/>
            <person name="Chaudhuri R.R."/>
            <person name="La Ragione R."/>
            <person name="Hildebrand F."/>
            <person name="Pallen M.J."/>
        </authorList>
    </citation>
    <scope>NUCLEOTIDE SEQUENCE</scope>
    <source>
        <strain evidence="16">F6-4510</strain>
    </source>
</reference>
<dbReference type="GO" id="GO:0008270">
    <property type="term" value="F:zinc ion binding"/>
    <property type="evidence" value="ECO:0007669"/>
    <property type="project" value="UniProtKB-UniRule"/>
</dbReference>
<keyword evidence="7 12" id="KW-0863">Zinc-finger</keyword>
<dbReference type="SMART" id="SM00400">
    <property type="entry name" value="ZnF_CHCC"/>
    <property type="match status" value="1"/>
</dbReference>
<dbReference type="Pfam" id="PF13155">
    <property type="entry name" value="Toprim_2"/>
    <property type="match status" value="1"/>
</dbReference>
<comment type="cofactor">
    <cofactor evidence="12 13 14">
        <name>Zn(2+)</name>
        <dbReference type="ChEBI" id="CHEBI:29105"/>
    </cofactor>
    <text evidence="12 13 14">Binds 1 zinc ion per monomer.</text>
</comment>
<evidence type="ECO:0000256" key="1">
    <source>
        <dbReference type="ARBA" id="ARBA00022478"/>
    </source>
</evidence>
<dbReference type="SMART" id="SM00493">
    <property type="entry name" value="TOPRIM"/>
    <property type="match status" value="1"/>
</dbReference>
<dbReference type="Pfam" id="PF10410">
    <property type="entry name" value="DnaB_bind"/>
    <property type="match status" value="1"/>
</dbReference>
<dbReference type="InterPro" id="IPR019475">
    <property type="entry name" value="DNA_primase_DnaB-bd"/>
</dbReference>
<keyword evidence="2 12" id="KW-0639">Primosome</keyword>
<dbReference type="Proteomes" id="UP000823611">
    <property type="component" value="Unassembled WGS sequence"/>
</dbReference>
<dbReference type="SUPFAM" id="SSF57783">
    <property type="entry name" value="Zinc beta-ribbon"/>
    <property type="match status" value="1"/>
</dbReference>
<evidence type="ECO:0000256" key="2">
    <source>
        <dbReference type="ARBA" id="ARBA00022515"/>
    </source>
</evidence>
<dbReference type="InterPro" id="IPR037068">
    <property type="entry name" value="DNA_primase_core_N_sf"/>
</dbReference>
<dbReference type="InterPro" id="IPR006171">
    <property type="entry name" value="TOPRIM_dom"/>
</dbReference>
<dbReference type="NCBIfam" id="TIGR01391">
    <property type="entry name" value="dnaG"/>
    <property type="match status" value="1"/>
</dbReference>
<comment type="domain">
    <text evidence="12">Contains an N-terminal zinc-binding domain, a central core domain that contains the primase activity, and a C-terminal DnaB-binding domain.</text>
</comment>
<keyword evidence="10 12" id="KW-0238">DNA-binding</keyword>
<reference evidence="16" key="1">
    <citation type="submission" date="2020-10" db="EMBL/GenBank/DDBJ databases">
        <authorList>
            <person name="Gilroy R."/>
        </authorList>
    </citation>
    <scope>NUCLEOTIDE SEQUENCE</scope>
    <source>
        <strain evidence="16">F6-4510</strain>
    </source>
</reference>
<dbReference type="SUPFAM" id="SSF56731">
    <property type="entry name" value="DNA primase core"/>
    <property type="match status" value="1"/>
</dbReference>
<dbReference type="Pfam" id="PF01807">
    <property type="entry name" value="Zn_ribbon_DnaG"/>
    <property type="match status" value="1"/>
</dbReference>
<keyword evidence="11 12" id="KW-0804">Transcription</keyword>
<dbReference type="InterPro" id="IPR016136">
    <property type="entry name" value="DNA_helicase_N/primase_C"/>
</dbReference>
<dbReference type="Gene3D" id="3.40.1360.10">
    <property type="match status" value="1"/>
</dbReference>
<evidence type="ECO:0000259" key="15">
    <source>
        <dbReference type="PROSITE" id="PS50880"/>
    </source>
</evidence>
<comment type="similarity">
    <text evidence="12 13">Belongs to the DnaG primase family.</text>
</comment>
<evidence type="ECO:0000313" key="17">
    <source>
        <dbReference type="Proteomes" id="UP000823611"/>
    </source>
</evidence>
<dbReference type="Pfam" id="PF08275">
    <property type="entry name" value="DNAG_N"/>
    <property type="match status" value="1"/>
</dbReference>
<keyword evidence="8 12" id="KW-0862">Zinc</keyword>
<evidence type="ECO:0000256" key="12">
    <source>
        <dbReference type="HAMAP-Rule" id="MF_00974"/>
    </source>
</evidence>
<evidence type="ECO:0000256" key="9">
    <source>
        <dbReference type="ARBA" id="ARBA00022842"/>
    </source>
</evidence>
<dbReference type="GO" id="GO:1990077">
    <property type="term" value="C:primosome complex"/>
    <property type="evidence" value="ECO:0007669"/>
    <property type="project" value="UniProtKB-KW"/>
</dbReference>
<comment type="function">
    <text evidence="12 13">RNA polymerase that catalyzes the synthesis of short RNA molecules used as primers for DNA polymerase during DNA replication.</text>
</comment>
<comment type="caution">
    <text evidence="16">The sequence shown here is derived from an EMBL/GenBank/DDBJ whole genome shotgun (WGS) entry which is preliminary data.</text>
</comment>
<dbReference type="InterPro" id="IPR013264">
    <property type="entry name" value="DNAG_N"/>
</dbReference>
<dbReference type="EC" id="2.7.7.101" evidence="12"/>
<dbReference type="EMBL" id="JADIMX010000154">
    <property type="protein sequence ID" value="MBO8435232.1"/>
    <property type="molecule type" value="Genomic_DNA"/>
</dbReference>
<evidence type="ECO:0000256" key="10">
    <source>
        <dbReference type="ARBA" id="ARBA00023125"/>
    </source>
</evidence>
<keyword evidence="6 12" id="KW-0479">Metal-binding</keyword>
<evidence type="ECO:0000256" key="11">
    <source>
        <dbReference type="ARBA" id="ARBA00023163"/>
    </source>
</evidence>
<dbReference type="PIRSF" id="PIRSF002811">
    <property type="entry name" value="DnaG"/>
    <property type="match status" value="1"/>
</dbReference>
<dbReference type="CDD" id="cd03364">
    <property type="entry name" value="TOPRIM_DnaG_primases"/>
    <property type="match status" value="1"/>
</dbReference>
<evidence type="ECO:0000313" key="16">
    <source>
        <dbReference type="EMBL" id="MBO8435232.1"/>
    </source>
</evidence>
<dbReference type="FunFam" id="3.90.580.10:FF:000001">
    <property type="entry name" value="DNA primase"/>
    <property type="match status" value="1"/>
</dbReference>
<dbReference type="InterPro" id="IPR006295">
    <property type="entry name" value="DNA_primase_DnaG"/>
</dbReference>
<dbReference type="GO" id="GO:0005737">
    <property type="term" value="C:cytoplasm"/>
    <property type="evidence" value="ECO:0007669"/>
    <property type="project" value="TreeGrafter"/>
</dbReference>
<dbReference type="InterPro" id="IPR034151">
    <property type="entry name" value="TOPRIM_DnaG_bac"/>
</dbReference>
<keyword evidence="4 12" id="KW-0548">Nucleotidyltransferase</keyword>
<comment type="subunit">
    <text evidence="12">Monomer. Interacts with DnaB.</text>
</comment>
<evidence type="ECO:0000256" key="4">
    <source>
        <dbReference type="ARBA" id="ARBA00022695"/>
    </source>
</evidence>
<evidence type="ECO:0000256" key="6">
    <source>
        <dbReference type="ARBA" id="ARBA00022723"/>
    </source>
</evidence>
<evidence type="ECO:0000256" key="3">
    <source>
        <dbReference type="ARBA" id="ARBA00022679"/>
    </source>
</evidence>
<evidence type="ECO:0000256" key="13">
    <source>
        <dbReference type="PIRNR" id="PIRNR002811"/>
    </source>
</evidence>
<dbReference type="Gene3D" id="3.90.980.10">
    <property type="entry name" value="DNA primase, catalytic core, N-terminal domain"/>
    <property type="match status" value="1"/>
</dbReference>
<dbReference type="HAMAP" id="MF_00974">
    <property type="entry name" value="DNA_primase_DnaG"/>
    <property type="match status" value="1"/>
</dbReference>
<dbReference type="AlphaFoldDB" id="A0A9D9H4U9"/>
<gene>
    <name evidence="12" type="primary">dnaG</name>
    <name evidence="16" type="ORF">IAC55_07935</name>
</gene>
<dbReference type="FunFam" id="3.90.980.10:FF:000001">
    <property type="entry name" value="DNA primase"/>
    <property type="match status" value="1"/>
</dbReference>
<evidence type="ECO:0000256" key="7">
    <source>
        <dbReference type="ARBA" id="ARBA00022771"/>
    </source>
</evidence>
<keyword evidence="9" id="KW-0460">Magnesium</keyword>
<dbReference type="InterPro" id="IPR030846">
    <property type="entry name" value="DnaG_bac"/>
</dbReference>
<dbReference type="Gene3D" id="1.10.860.10">
    <property type="entry name" value="DNAb Helicase, Chain A"/>
    <property type="match status" value="1"/>
</dbReference>
<dbReference type="PROSITE" id="PS50880">
    <property type="entry name" value="TOPRIM"/>
    <property type="match status" value="1"/>
</dbReference>
<feature type="zinc finger region" description="CHC2-type" evidence="12 14">
    <location>
        <begin position="38"/>
        <end position="62"/>
    </location>
</feature>
<dbReference type="PANTHER" id="PTHR30313">
    <property type="entry name" value="DNA PRIMASE"/>
    <property type="match status" value="1"/>
</dbReference>
<proteinExistence type="inferred from homology"/>